<gene>
    <name evidence="2" type="ORF">CMUS01_04271</name>
</gene>
<sequence>MRLPPPFVPPRMAGFALCLALTAPDSPREAAEDAPKRQAPRAPAAPLCSSTTTAGPALCNHGGRNLTKAPGQGRSLEKDQPAGQAPLLLDPLSYLCPPSEPPRNQPFRGEDRLPLANRHGSTLLLLLAVRYHQHVIPAAWRYMMRCLEKPPGHAFSYV</sequence>
<evidence type="ECO:0000313" key="2">
    <source>
        <dbReference type="EMBL" id="KAF6839333.1"/>
    </source>
</evidence>
<dbReference type="AlphaFoldDB" id="A0A8H6KY70"/>
<feature type="region of interest" description="Disordered" evidence="1">
    <location>
        <begin position="24"/>
        <end position="83"/>
    </location>
</feature>
<evidence type="ECO:0000313" key="3">
    <source>
        <dbReference type="Proteomes" id="UP000639643"/>
    </source>
</evidence>
<name>A0A8H6KY70_9PEZI</name>
<keyword evidence="3" id="KW-1185">Reference proteome</keyword>
<feature type="compositionally biased region" description="Basic and acidic residues" evidence="1">
    <location>
        <begin position="26"/>
        <end position="36"/>
    </location>
</feature>
<organism evidence="2 3">
    <name type="scientific">Colletotrichum musicola</name>
    <dbReference type="NCBI Taxonomy" id="2175873"/>
    <lineage>
        <taxon>Eukaryota</taxon>
        <taxon>Fungi</taxon>
        <taxon>Dikarya</taxon>
        <taxon>Ascomycota</taxon>
        <taxon>Pezizomycotina</taxon>
        <taxon>Sordariomycetes</taxon>
        <taxon>Hypocreomycetidae</taxon>
        <taxon>Glomerellales</taxon>
        <taxon>Glomerellaceae</taxon>
        <taxon>Colletotrichum</taxon>
        <taxon>Colletotrichum orchidearum species complex</taxon>
    </lineage>
</organism>
<comment type="caution">
    <text evidence="2">The sequence shown here is derived from an EMBL/GenBank/DDBJ whole genome shotgun (WGS) entry which is preliminary data.</text>
</comment>
<dbReference type="EMBL" id="WIGM01000114">
    <property type="protein sequence ID" value="KAF6839333.1"/>
    <property type="molecule type" value="Genomic_DNA"/>
</dbReference>
<reference evidence="2" key="1">
    <citation type="journal article" date="2020" name="Phytopathology">
        <title>Genome Sequence Resources of Colletotrichum truncatum, C. plurivorum, C. musicola, and C. sojae: Four Species Pathogenic to Soybean (Glycine max).</title>
        <authorList>
            <person name="Rogerio F."/>
            <person name="Boufleur T.R."/>
            <person name="Ciampi-Guillardi M."/>
            <person name="Sukno S.A."/>
            <person name="Thon M.R."/>
            <person name="Massola Junior N.S."/>
            <person name="Baroncelli R."/>
        </authorList>
    </citation>
    <scope>NUCLEOTIDE SEQUENCE</scope>
    <source>
        <strain evidence="2">LFN0074</strain>
    </source>
</reference>
<protein>
    <submittedName>
        <fullName evidence="2">Uncharacterized protein</fullName>
    </submittedName>
</protein>
<proteinExistence type="predicted"/>
<accession>A0A8H6KY70</accession>
<dbReference type="Proteomes" id="UP000639643">
    <property type="component" value="Unassembled WGS sequence"/>
</dbReference>
<evidence type="ECO:0000256" key="1">
    <source>
        <dbReference type="SAM" id="MobiDB-lite"/>
    </source>
</evidence>